<evidence type="ECO:0000259" key="3">
    <source>
        <dbReference type="Pfam" id="PF13193"/>
    </source>
</evidence>
<comment type="similarity">
    <text evidence="1">Belongs to the ATP-dependent AMP-binding enzyme family.</text>
</comment>
<feature type="domain" description="AMP-dependent synthetase/ligase" evidence="2">
    <location>
        <begin position="45"/>
        <end position="441"/>
    </location>
</feature>
<dbReference type="PANTHER" id="PTHR43201:SF8">
    <property type="entry name" value="ACYL-COA SYNTHETASE FAMILY MEMBER 3"/>
    <property type="match status" value="1"/>
</dbReference>
<dbReference type="OrthoDB" id="2962993at2759"/>
<name>A0A5N4B1G2_PHOPY</name>
<dbReference type="InterPro" id="IPR025110">
    <property type="entry name" value="AMP-bd_C"/>
</dbReference>
<evidence type="ECO:0000313" key="5">
    <source>
        <dbReference type="Proteomes" id="UP000327044"/>
    </source>
</evidence>
<keyword evidence="5" id="KW-1185">Reference proteome</keyword>
<dbReference type="Gene3D" id="3.30.300.30">
    <property type="match status" value="1"/>
</dbReference>
<protein>
    <recommendedName>
        <fullName evidence="6">AMP-dependent synthetase/ligase domain-containing protein</fullName>
    </recommendedName>
</protein>
<dbReference type="SUPFAM" id="SSF56801">
    <property type="entry name" value="Acetyl-CoA synthetase-like"/>
    <property type="match status" value="1"/>
</dbReference>
<gene>
    <name evidence="4" type="ORF">PPYR_00366</name>
</gene>
<dbReference type="InterPro" id="IPR042099">
    <property type="entry name" value="ANL_N_sf"/>
</dbReference>
<dbReference type="PROSITE" id="PS00455">
    <property type="entry name" value="AMP_BINDING"/>
    <property type="match status" value="1"/>
</dbReference>
<dbReference type="GO" id="GO:0006631">
    <property type="term" value="P:fatty acid metabolic process"/>
    <property type="evidence" value="ECO:0007669"/>
    <property type="project" value="TreeGrafter"/>
</dbReference>
<dbReference type="Proteomes" id="UP000327044">
    <property type="component" value="Unassembled WGS sequence"/>
</dbReference>
<dbReference type="PANTHER" id="PTHR43201">
    <property type="entry name" value="ACYL-COA SYNTHETASE"/>
    <property type="match status" value="1"/>
</dbReference>
<evidence type="ECO:0008006" key="6">
    <source>
        <dbReference type="Google" id="ProtNLM"/>
    </source>
</evidence>
<evidence type="ECO:0000259" key="2">
    <source>
        <dbReference type="Pfam" id="PF00501"/>
    </source>
</evidence>
<dbReference type="InterPro" id="IPR020845">
    <property type="entry name" value="AMP-binding_CS"/>
</dbReference>
<dbReference type="CDD" id="cd05941">
    <property type="entry name" value="MCS"/>
    <property type="match status" value="1"/>
</dbReference>
<organism evidence="4 5">
    <name type="scientific">Photinus pyralis</name>
    <name type="common">Common eastern firefly</name>
    <name type="synonym">Lampyris pyralis</name>
    <dbReference type="NCBI Taxonomy" id="7054"/>
    <lineage>
        <taxon>Eukaryota</taxon>
        <taxon>Metazoa</taxon>
        <taxon>Ecdysozoa</taxon>
        <taxon>Arthropoda</taxon>
        <taxon>Hexapoda</taxon>
        <taxon>Insecta</taxon>
        <taxon>Pterygota</taxon>
        <taxon>Neoptera</taxon>
        <taxon>Endopterygota</taxon>
        <taxon>Coleoptera</taxon>
        <taxon>Polyphaga</taxon>
        <taxon>Elateriformia</taxon>
        <taxon>Elateroidea</taxon>
        <taxon>Lampyridae</taxon>
        <taxon>Lampyrinae</taxon>
        <taxon>Photinus</taxon>
    </lineage>
</organism>
<reference evidence="4 5" key="1">
    <citation type="journal article" date="2018" name="Elife">
        <title>Firefly genomes illuminate parallel origins of bioluminescence in beetles.</title>
        <authorList>
            <person name="Fallon T.R."/>
            <person name="Lower S.E."/>
            <person name="Chang C.H."/>
            <person name="Bessho-Uehara M."/>
            <person name="Martin G.J."/>
            <person name="Bewick A.J."/>
            <person name="Behringer M."/>
            <person name="Debat H.J."/>
            <person name="Wong I."/>
            <person name="Day J.C."/>
            <person name="Suvorov A."/>
            <person name="Silva C.J."/>
            <person name="Stanger-Hall K.F."/>
            <person name="Hall D.W."/>
            <person name="Schmitz R.J."/>
            <person name="Nelson D.R."/>
            <person name="Lewis S.M."/>
            <person name="Shigenobu S."/>
            <person name="Bybee S.M."/>
            <person name="Larracuente A.M."/>
            <person name="Oba Y."/>
            <person name="Weng J.K."/>
        </authorList>
    </citation>
    <scope>NUCLEOTIDE SEQUENCE [LARGE SCALE GENOMIC DNA]</scope>
    <source>
        <strain evidence="4">1611_PpyrPB1</strain>
        <tissue evidence="4">Whole body</tissue>
    </source>
</reference>
<dbReference type="InterPro" id="IPR000873">
    <property type="entry name" value="AMP-dep_synth/lig_dom"/>
</dbReference>
<evidence type="ECO:0000256" key="1">
    <source>
        <dbReference type="ARBA" id="ARBA00006432"/>
    </source>
</evidence>
<accession>A0A5N4B1G2</accession>
<dbReference type="InParanoid" id="A0A5N4B1G2"/>
<dbReference type="AlphaFoldDB" id="A0A5N4B1G2"/>
<sequence>MSMFTKIITRSHINALFSQISKNHHTNYTKLSTFVSNPKLVPVFHKATQFLDNVALCDTVGNYTYGNILTAANELSKRISQKLGNKRNCQVVFLCPNDASYLITKWAIWMSGHVAVPVSSLHPQSMIEYFASDSESKLLITIPQYSELMHTVATNTKTTLMVLDNNFRESMVVKQNLKQDLGELQSRDVLNDNALIIYTSGTTGYPKGVVLTHNNITNQIETLVDAWRWTSNDAILHVLPLHHIHGLVNALLCPLYVGAKCVMLPKFDANDVWVHLLGIKTKPESPKISVFMAVPTVYMKLVEEYKASFEHDPKIHEYIKTNLRSKIRLMVSGSAPLPVPLYEKWLEITGHRLLERYGMSEIGMCLSQLYDSQREPGYVGVPLKGCSVRLTERDDDDNYKTLLECTGVNDNVKVRLNTIPVGDAVVGELHVCGNSVFKEYYNKPDVTRKEFTDDHWFKTGDTCQYSIEKKIFKILGRTNLDVIKTGGYKLSALEIETKILSHPNVVDCAVVGVPDKTWGQIVAALVVFDRDLPIDTLQTFLKHKMASYGIPKIFKVVKVIPKNIMGKVNKTELLSAFLAKEEKVCAKN</sequence>
<dbReference type="InterPro" id="IPR045851">
    <property type="entry name" value="AMP-bd_C_sf"/>
</dbReference>
<comment type="caution">
    <text evidence="4">The sequence shown here is derived from an EMBL/GenBank/DDBJ whole genome shotgun (WGS) entry which is preliminary data.</text>
</comment>
<evidence type="ECO:0000313" key="4">
    <source>
        <dbReference type="EMBL" id="KAB0803396.1"/>
    </source>
</evidence>
<dbReference type="EMBL" id="VVIM01000001">
    <property type="protein sequence ID" value="KAB0803396.1"/>
    <property type="molecule type" value="Genomic_DNA"/>
</dbReference>
<dbReference type="GO" id="GO:0031956">
    <property type="term" value="F:medium-chain fatty acid-CoA ligase activity"/>
    <property type="evidence" value="ECO:0007669"/>
    <property type="project" value="TreeGrafter"/>
</dbReference>
<dbReference type="FunCoup" id="A0A5N4B1G2">
    <property type="interactions" value="785"/>
</dbReference>
<feature type="domain" description="AMP-binding enzyme C-terminal" evidence="3">
    <location>
        <begin position="494"/>
        <end position="567"/>
    </location>
</feature>
<dbReference type="Pfam" id="PF00501">
    <property type="entry name" value="AMP-binding"/>
    <property type="match status" value="1"/>
</dbReference>
<proteinExistence type="inferred from homology"/>
<dbReference type="Gene3D" id="3.40.50.12780">
    <property type="entry name" value="N-terminal domain of ligase-like"/>
    <property type="match status" value="1"/>
</dbReference>
<dbReference type="Pfam" id="PF13193">
    <property type="entry name" value="AMP-binding_C"/>
    <property type="match status" value="1"/>
</dbReference>